<evidence type="ECO:0000256" key="2">
    <source>
        <dbReference type="ARBA" id="ARBA00022475"/>
    </source>
</evidence>
<dbReference type="PANTHER" id="PTHR36506">
    <property type="entry name" value="PREFLAGELLIN PEPTIDASE"/>
    <property type="match status" value="1"/>
</dbReference>
<accession>A0ABT8SQ93</accession>
<evidence type="ECO:0000256" key="4">
    <source>
        <dbReference type="ARBA" id="ARBA00022989"/>
    </source>
</evidence>
<keyword evidence="2" id="KW-1003">Cell membrane</keyword>
<protein>
    <submittedName>
        <fullName evidence="8">Prepilin peptidase</fullName>
        <ecNumber evidence="8">3.4.23.43</ecNumber>
    </submittedName>
</protein>
<dbReference type="Pfam" id="PF01478">
    <property type="entry name" value="Peptidase_A24"/>
    <property type="match status" value="1"/>
</dbReference>
<evidence type="ECO:0000256" key="1">
    <source>
        <dbReference type="ARBA" id="ARBA00004651"/>
    </source>
</evidence>
<proteinExistence type="predicted"/>
<keyword evidence="8" id="KW-0378">Hydrolase</keyword>
<comment type="caution">
    <text evidence="8">The sequence shown here is derived from an EMBL/GenBank/DDBJ whole genome shotgun (WGS) entry which is preliminary data.</text>
</comment>
<evidence type="ECO:0000259" key="7">
    <source>
        <dbReference type="Pfam" id="PF01478"/>
    </source>
</evidence>
<dbReference type="Proteomes" id="UP001169006">
    <property type="component" value="Unassembled WGS sequence"/>
</dbReference>
<sequence length="168" mass="17422">MLNQIILTTFPAGLVLAAVSDVLTMKIPNRISVGLVLLYVLASLSVSLPWAQIGWAFAAAGVVFLGCFALFAANVMGGGDAKLLTAAALWYGFDPSLISFLASVALMGGFVTVLVLIIRWKASNVLAIGIPLPHSLVDAKKIPYGVAIALGGLLTIEATPLFHAVMGS</sequence>
<feature type="domain" description="Prepilin type IV endopeptidase peptidase" evidence="7">
    <location>
        <begin position="10"/>
        <end position="111"/>
    </location>
</feature>
<keyword evidence="4 6" id="KW-1133">Transmembrane helix</keyword>
<dbReference type="GO" id="GO:0004190">
    <property type="term" value="F:aspartic-type endopeptidase activity"/>
    <property type="evidence" value="ECO:0007669"/>
    <property type="project" value="UniProtKB-EC"/>
</dbReference>
<dbReference type="PANTHER" id="PTHR36506:SF1">
    <property type="entry name" value="PREFLAGELLIN PEPTIDASE"/>
    <property type="match status" value="1"/>
</dbReference>
<feature type="transmembrane region" description="Helical" evidence="6">
    <location>
        <begin position="30"/>
        <end position="48"/>
    </location>
</feature>
<feature type="transmembrane region" description="Helical" evidence="6">
    <location>
        <begin position="55"/>
        <end position="77"/>
    </location>
</feature>
<feature type="transmembrane region" description="Helical" evidence="6">
    <location>
        <begin position="97"/>
        <end position="118"/>
    </location>
</feature>
<organism evidence="8 9">
    <name type="scientific">Rhizobium oryzicola</name>
    <dbReference type="NCBI Taxonomy" id="1232668"/>
    <lineage>
        <taxon>Bacteria</taxon>
        <taxon>Pseudomonadati</taxon>
        <taxon>Pseudomonadota</taxon>
        <taxon>Alphaproteobacteria</taxon>
        <taxon>Hyphomicrobiales</taxon>
        <taxon>Rhizobiaceae</taxon>
        <taxon>Rhizobium/Agrobacterium group</taxon>
        <taxon>Rhizobium</taxon>
    </lineage>
</organism>
<gene>
    <name evidence="8" type="ORF">Q2T52_00935</name>
</gene>
<dbReference type="EMBL" id="JAUKWQ010000001">
    <property type="protein sequence ID" value="MDO1580650.1"/>
    <property type="molecule type" value="Genomic_DNA"/>
</dbReference>
<name>A0ABT8SQ93_9HYPH</name>
<evidence type="ECO:0000313" key="9">
    <source>
        <dbReference type="Proteomes" id="UP001169006"/>
    </source>
</evidence>
<evidence type="ECO:0000256" key="3">
    <source>
        <dbReference type="ARBA" id="ARBA00022692"/>
    </source>
</evidence>
<dbReference type="EC" id="3.4.23.43" evidence="8"/>
<reference evidence="8" key="2">
    <citation type="submission" date="2023-07" db="EMBL/GenBank/DDBJ databases">
        <authorList>
            <person name="Sun H."/>
        </authorList>
    </citation>
    <scope>NUCLEOTIDE SEQUENCE</scope>
    <source>
        <strain evidence="8">05753</strain>
    </source>
</reference>
<keyword evidence="5 6" id="KW-0472">Membrane</keyword>
<dbReference type="InterPro" id="IPR000045">
    <property type="entry name" value="Prepilin_IV_endopep_pep"/>
</dbReference>
<dbReference type="InterPro" id="IPR052218">
    <property type="entry name" value="Preflagellin_Peptidase"/>
</dbReference>
<evidence type="ECO:0000256" key="6">
    <source>
        <dbReference type="SAM" id="Phobius"/>
    </source>
</evidence>
<evidence type="ECO:0000256" key="5">
    <source>
        <dbReference type="ARBA" id="ARBA00023136"/>
    </source>
</evidence>
<dbReference type="RefSeq" id="WP_302074812.1">
    <property type="nucleotide sequence ID" value="NZ_JAUKWQ010000001.1"/>
</dbReference>
<reference evidence="8" key="1">
    <citation type="journal article" date="2015" name="Int. J. Syst. Evol. Microbiol.">
        <title>Rhizobium oryzicola sp. nov., potential plant-growth-promoting endophytic bacteria isolated from rice roots.</title>
        <authorList>
            <person name="Zhang X.X."/>
            <person name="Gao J.S."/>
            <person name="Cao Y.H."/>
            <person name="Sheirdil R.A."/>
            <person name="Wang X.C."/>
            <person name="Zhang L."/>
        </authorList>
    </citation>
    <scope>NUCLEOTIDE SEQUENCE</scope>
    <source>
        <strain evidence="8">05753</strain>
    </source>
</reference>
<keyword evidence="3 6" id="KW-0812">Transmembrane</keyword>
<comment type="subcellular location">
    <subcellularLocation>
        <location evidence="1">Cell membrane</location>
        <topology evidence="1">Multi-pass membrane protein</topology>
    </subcellularLocation>
</comment>
<dbReference type="Gene3D" id="1.20.120.1220">
    <property type="match status" value="1"/>
</dbReference>
<evidence type="ECO:0000313" key="8">
    <source>
        <dbReference type="EMBL" id="MDO1580650.1"/>
    </source>
</evidence>
<keyword evidence="9" id="KW-1185">Reference proteome</keyword>